<dbReference type="InterPro" id="IPR011990">
    <property type="entry name" value="TPR-like_helical_dom_sf"/>
</dbReference>
<protein>
    <submittedName>
        <fullName evidence="2">Tetratricopeptide repeat protein</fullName>
    </submittedName>
</protein>
<evidence type="ECO:0000313" key="3">
    <source>
        <dbReference type="Proteomes" id="UP000500961"/>
    </source>
</evidence>
<dbReference type="Proteomes" id="UP000500961">
    <property type="component" value="Chromosome"/>
</dbReference>
<dbReference type="InterPro" id="IPR019734">
    <property type="entry name" value="TPR_rpt"/>
</dbReference>
<evidence type="ECO:0000313" key="2">
    <source>
        <dbReference type="EMBL" id="QKG80121.1"/>
    </source>
</evidence>
<dbReference type="SUPFAM" id="SSF48452">
    <property type="entry name" value="TPR-like"/>
    <property type="match status" value="1"/>
</dbReference>
<keyword evidence="3" id="KW-1185">Reference proteome</keyword>
<evidence type="ECO:0000256" key="1">
    <source>
        <dbReference type="PROSITE-ProRule" id="PRU00339"/>
    </source>
</evidence>
<dbReference type="KEGG" id="ttz:FHG85_07555"/>
<organism evidence="2 3">
    <name type="scientific">Tenuifilum thalassicum</name>
    <dbReference type="NCBI Taxonomy" id="2590900"/>
    <lineage>
        <taxon>Bacteria</taxon>
        <taxon>Pseudomonadati</taxon>
        <taxon>Bacteroidota</taxon>
        <taxon>Bacteroidia</taxon>
        <taxon>Bacteroidales</taxon>
        <taxon>Tenuifilaceae</taxon>
        <taxon>Tenuifilum</taxon>
    </lineage>
</organism>
<sequence length="85" mass="9945">MEKFNKLLAEGKFEQAKEYLESLNPDDEETIYCWGRLYSRMGQESKALGFYAKVLEINPNHEEAKARIELANGIFSFRDPNLFNH</sequence>
<dbReference type="RefSeq" id="WP_173074557.1">
    <property type="nucleotide sequence ID" value="NZ_CP041345.1"/>
</dbReference>
<gene>
    <name evidence="2" type="ORF">FHG85_07555</name>
</gene>
<keyword evidence="1" id="KW-0802">TPR repeat</keyword>
<name>A0A7D4BS60_9BACT</name>
<dbReference type="EMBL" id="CP041345">
    <property type="protein sequence ID" value="QKG80121.1"/>
    <property type="molecule type" value="Genomic_DNA"/>
</dbReference>
<dbReference type="PROSITE" id="PS50005">
    <property type="entry name" value="TPR"/>
    <property type="match status" value="1"/>
</dbReference>
<feature type="repeat" description="TPR" evidence="1">
    <location>
        <begin position="28"/>
        <end position="61"/>
    </location>
</feature>
<dbReference type="Gene3D" id="1.25.40.10">
    <property type="entry name" value="Tetratricopeptide repeat domain"/>
    <property type="match status" value="1"/>
</dbReference>
<proteinExistence type="predicted"/>
<dbReference type="AlphaFoldDB" id="A0A7D4BS60"/>
<dbReference type="Pfam" id="PF14559">
    <property type="entry name" value="TPR_19"/>
    <property type="match status" value="1"/>
</dbReference>
<reference evidence="2 3" key="1">
    <citation type="submission" date="2019-07" db="EMBL/GenBank/DDBJ databases">
        <title>Thalassofilum flectens gen. nov., sp. nov., a novel moderate thermophilic anaerobe from a shallow sea hot spring in Kunashir Island (Russia), representing a new family in the order Bacteroidales, and proposal of Thalassofilacea fam. nov.</title>
        <authorList>
            <person name="Kochetkova T.V."/>
            <person name="Podosokorskaya O.A."/>
            <person name="Novikov A."/>
            <person name="Elcheninov A.G."/>
            <person name="Toshchakov S.V."/>
            <person name="Kublanov I.V."/>
        </authorList>
    </citation>
    <scope>NUCLEOTIDE SEQUENCE [LARGE SCALE GENOMIC DNA]</scope>
    <source>
        <strain evidence="2 3">38-H</strain>
    </source>
</reference>
<accession>A0A7D4BS60</accession>
<dbReference type="SMART" id="SM00028">
    <property type="entry name" value="TPR"/>
    <property type="match status" value="1"/>
</dbReference>